<organism evidence="1 2">
    <name type="scientific">Eretmocerus hayati</name>
    <dbReference type="NCBI Taxonomy" id="131215"/>
    <lineage>
        <taxon>Eukaryota</taxon>
        <taxon>Metazoa</taxon>
        <taxon>Ecdysozoa</taxon>
        <taxon>Arthropoda</taxon>
        <taxon>Hexapoda</taxon>
        <taxon>Insecta</taxon>
        <taxon>Pterygota</taxon>
        <taxon>Neoptera</taxon>
        <taxon>Endopterygota</taxon>
        <taxon>Hymenoptera</taxon>
        <taxon>Apocrita</taxon>
        <taxon>Proctotrupomorpha</taxon>
        <taxon>Chalcidoidea</taxon>
        <taxon>Aphelinidae</taxon>
        <taxon>Aphelininae</taxon>
        <taxon>Eretmocerus</taxon>
    </lineage>
</organism>
<protein>
    <submittedName>
        <fullName evidence="1">Uncharacterized protein</fullName>
    </submittedName>
</protein>
<comment type="caution">
    <text evidence="1">The sequence shown here is derived from an EMBL/GenBank/DDBJ whole genome shotgun (WGS) entry which is preliminary data.</text>
</comment>
<evidence type="ECO:0000313" key="2">
    <source>
        <dbReference type="Proteomes" id="UP001239111"/>
    </source>
</evidence>
<accession>A0ACC2NWZ7</accession>
<proteinExistence type="predicted"/>
<dbReference type="EMBL" id="CM056742">
    <property type="protein sequence ID" value="KAJ8675804.1"/>
    <property type="molecule type" value="Genomic_DNA"/>
</dbReference>
<reference evidence="1" key="1">
    <citation type="submission" date="2023-04" db="EMBL/GenBank/DDBJ databases">
        <title>A chromosome-level genome assembly of the parasitoid wasp Eretmocerus hayati.</title>
        <authorList>
            <person name="Zhong Y."/>
            <person name="Liu S."/>
            <person name="Liu Y."/>
        </authorList>
    </citation>
    <scope>NUCLEOTIDE SEQUENCE</scope>
    <source>
        <strain evidence="1">ZJU_SS_LIU_2023</strain>
    </source>
</reference>
<dbReference type="Proteomes" id="UP001239111">
    <property type="component" value="Chromosome 2"/>
</dbReference>
<sequence>MTLKISSPMSLEFILLLGQFGCIFISGEPVMSKTTYSVRQKYQFVVLIAEKDSIKVEGRRLCTGSLISRNQVLTASSCLEDKELKDLNAFMGSTGLSLDFNVFDILSKKTYDDYLYESELSENTIHHGISDIAILELDTPQTIFEPVTISYDSNSPTFEDEVTFIGWGKMKDTETPPKAQYVTRKVLKKQVCDDKAKIFSPNYRKFSWSNKVFCIVGKPLAHVVDGDFGGPVLFDGNKLVGIAIRPRPIPEAIESMRRQPILVLRLAFYKDFIQKYLHARN</sequence>
<evidence type="ECO:0000313" key="1">
    <source>
        <dbReference type="EMBL" id="KAJ8675804.1"/>
    </source>
</evidence>
<gene>
    <name evidence="1" type="ORF">QAD02_011590</name>
</gene>
<name>A0ACC2NWZ7_9HYME</name>
<keyword evidence="2" id="KW-1185">Reference proteome</keyword>